<dbReference type="Pfam" id="PF01863">
    <property type="entry name" value="YgjP-like"/>
    <property type="match status" value="1"/>
</dbReference>
<dbReference type="EMBL" id="JABFCZ010000045">
    <property type="protein sequence ID" value="MBD1549591.1"/>
    <property type="molecule type" value="Genomic_DNA"/>
</dbReference>
<name>A0A926S889_9HYPH</name>
<evidence type="ECO:0000313" key="3">
    <source>
        <dbReference type="Proteomes" id="UP000598467"/>
    </source>
</evidence>
<dbReference type="PANTHER" id="PTHR30399:SF1">
    <property type="entry name" value="UTP PYROPHOSPHATASE"/>
    <property type="match status" value="1"/>
</dbReference>
<accession>A0A926S889</accession>
<dbReference type="CDD" id="cd07344">
    <property type="entry name" value="M48_yhfN_like"/>
    <property type="match status" value="1"/>
</dbReference>
<dbReference type="InterPro" id="IPR002725">
    <property type="entry name" value="YgjP-like_metallopeptidase"/>
</dbReference>
<gene>
    <name evidence="2" type="ORF">HK439_25330</name>
</gene>
<organism evidence="2 3">
    <name type="scientific">Roseibium aggregatum</name>
    <dbReference type="NCBI Taxonomy" id="187304"/>
    <lineage>
        <taxon>Bacteria</taxon>
        <taxon>Pseudomonadati</taxon>
        <taxon>Pseudomonadota</taxon>
        <taxon>Alphaproteobacteria</taxon>
        <taxon>Hyphomicrobiales</taxon>
        <taxon>Stappiaceae</taxon>
        <taxon>Roseibium</taxon>
    </lineage>
</organism>
<reference evidence="2" key="1">
    <citation type="submission" date="2020-05" db="EMBL/GenBank/DDBJ databases">
        <title>Identification of trans-AT polyketide cluster in two marine bacteria, producers of a novel glutaramide-containing polyketide sesbanimide D and analogs.</title>
        <authorList>
            <person name="Kacar D."/>
            <person name="Rodriguez P."/>
            <person name="Canedo L."/>
            <person name="Gonzalez E."/>
            <person name="Galan B."/>
            <person name="De La Calle F."/>
            <person name="Garcia J.L."/>
        </authorList>
    </citation>
    <scope>NUCLEOTIDE SEQUENCE</scope>
    <source>
        <strain evidence="2">PHM038</strain>
    </source>
</reference>
<dbReference type="Gene3D" id="3.30.2010.10">
    <property type="entry name" value="Metalloproteases ('zincins'), catalytic domain"/>
    <property type="match status" value="1"/>
</dbReference>
<dbReference type="AlphaFoldDB" id="A0A926S889"/>
<protein>
    <submittedName>
        <fullName evidence="2">M48 family metallopeptidase</fullName>
    </submittedName>
</protein>
<evidence type="ECO:0000313" key="2">
    <source>
        <dbReference type="EMBL" id="MBD1549591.1"/>
    </source>
</evidence>
<comment type="caution">
    <text evidence="2">The sequence shown here is derived from an EMBL/GenBank/DDBJ whole genome shotgun (WGS) entry which is preliminary data.</text>
</comment>
<dbReference type="PANTHER" id="PTHR30399">
    <property type="entry name" value="UNCHARACTERIZED PROTEIN YGJP"/>
    <property type="match status" value="1"/>
</dbReference>
<dbReference type="Proteomes" id="UP000598467">
    <property type="component" value="Unassembled WGS sequence"/>
</dbReference>
<feature type="domain" description="YgjP-like metallopeptidase" evidence="1">
    <location>
        <begin position="26"/>
        <end position="235"/>
    </location>
</feature>
<evidence type="ECO:0000259" key="1">
    <source>
        <dbReference type="Pfam" id="PF01863"/>
    </source>
</evidence>
<dbReference type="RefSeq" id="WP_190294283.1">
    <property type="nucleotide sequence ID" value="NZ_JABFCZ010000045.1"/>
</dbReference>
<sequence>MSGEAGCVKYGQHLIEFDILRRDRSTLQISVDPDATVEVVAPIEASLDAICEKVRKRAAWVRRQQRYFIQFLPRTPERRYVSGETHLYLGRQYRLKVVPHIQASVRMTRGYILVQSHSPDNPEFTRKLVEGWYKERAYVKLSERLEINLLRFPSPEEYRPKAVIVRQLSQRWGSMSPGSRLLLNRRLIEAPTDAVDYVITHELCHISEPNHGPRFFSLLDRVMPDWPKRKDRLEKIMA</sequence>
<dbReference type="InterPro" id="IPR053136">
    <property type="entry name" value="UTP_pyrophosphatase-like"/>
</dbReference>
<proteinExistence type="predicted"/>